<accession>A0A246RTL5</accession>
<evidence type="ECO:0008006" key="3">
    <source>
        <dbReference type="Google" id="ProtNLM"/>
    </source>
</evidence>
<evidence type="ECO:0000313" key="1">
    <source>
        <dbReference type="EMBL" id="OWV13594.1"/>
    </source>
</evidence>
<dbReference type="EMBL" id="MZMV01000001">
    <property type="protein sequence ID" value="OWV13594.1"/>
    <property type="molecule type" value="Genomic_DNA"/>
</dbReference>
<dbReference type="AlphaFoldDB" id="A0A246RTL5"/>
<dbReference type="Proteomes" id="UP000197174">
    <property type="component" value="Unassembled WGS sequence"/>
</dbReference>
<dbReference type="OrthoDB" id="4207206at2"/>
<organism evidence="1 2">
    <name type="scientific">Micromonospora wenchangensis</name>
    <dbReference type="NCBI Taxonomy" id="1185415"/>
    <lineage>
        <taxon>Bacteria</taxon>
        <taxon>Bacillati</taxon>
        <taxon>Actinomycetota</taxon>
        <taxon>Actinomycetes</taxon>
        <taxon>Micromonosporales</taxon>
        <taxon>Micromonosporaceae</taxon>
        <taxon>Micromonospora</taxon>
    </lineage>
</organism>
<gene>
    <name evidence="1" type="ORF">B5D80_00185</name>
</gene>
<name>A0A246RTL5_9ACTN</name>
<dbReference type="RefSeq" id="WP_088641672.1">
    <property type="nucleotide sequence ID" value="NZ_CBDRJK010000008.1"/>
</dbReference>
<sequence length="135" mass="14656">MGKTFISVDAAASATVYGYRHNVARTAPRPDEQPGYVWAAIDVKVCALKSDAAPNGISVSNGPWTLVYADDSQIEASSVGYNQFPEPGYPFGEKTLAPSRCVRGWITFGVPGKQRPVAVEYAPDREPIPPRWTVK</sequence>
<comment type="caution">
    <text evidence="1">The sequence shown here is derived from an EMBL/GenBank/DDBJ whole genome shotgun (WGS) entry which is preliminary data.</text>
</comment>
<reference evidence="1 2" key="1">
    <citation type="submission" date="2017-03" db="EMBL/GenBank/DDBJ databases">
        <title>Whole genome sequence of Micromonospora wenchangensis, isolated from mangrove soil.</title>
        <authorList>
            <person name="Yang H."/>
        </authorList>
    </citation>
    <scope>NUCLEOTIDE SEQUENCE [LARGE SCALE GENOMIC DNA]</scope>
    <source>
        <strain evidence="1 2">CCTCC AA 2012002</strain>
    </source>
</reference>
<evidence type="ECO:0000313" key="2">
    <source>
        <dbReference type="Proteomes" id="UP000197174"/>
    </source>
</evidence>
<keyword evidence="2" id="KW-1185">Reference proteome</keyword>
<proteinExistence type="predicted"/>
<protein>
    <recommendedName>
        <fullName evidence="3">DUF4352 domain-containing protein</fullName>
    </recommendedName>
</protein>